<keyword evidence="2" id="KW-0805">Transcription regulation</keyword>
<proteinExistence type="inferred from homology"/>
<dbReference type="Gene3D" id="3.40.190.10">
    <property type="entry name" value="Periplasmic binding protein-like II"/>
    <property type="match status" value="2"/>
</dbReference>
<dbReference type="GO" id="GO:0003700">
    <property type="term" value="F:DNA-binding transcription factor activity"/>
    <property type="evidence" value="ECO:0007669"/>
    <property type="project" value="InterPro"/>
</dbReference>
<dbReference type="PROSITE" id="PS50931">
    <property type="entry name" value="HTH_LYSR"/>
    <property type="match status" value="1"/>
</dbReference>
<keyword evidence="7" id="KW-1185">Reference proteome</keyword>
<gene>
    <name evidence="6" type="ORF">BA890_08410</name>
</gene>
<name>A0AAN0Y309_VIBNA</name>
<organism evidence="6 7">
    <name type="scientific">Vibrio natriegens NBRC 15636 = ATCC 14048 = DSM 759</name>
    <dbReference type="NCBI Taxonomy" id="1219067"/>
    <lineage>
        <taxon>Bacteria</taxon>
        <taxon>Pseudomonadati</taxon>
        <taxon>Pseudomonadota</taxon>
        <taxon>Gammaproteobacteria</taxon>
        <taxon>Vibrionales</taxon>
        <taxon>Vibrionaceae</taxon>
        <taxon>Vibrio</taxon>
    </lineage>
</organism>
<evidence type="ECO:0000256" key="4">
    <source>
        <dbReference type="ARBA" id="ARBA00023163"/>
    </source>
</evidence>
<dbReference type="InterPro" id="IPR036390">
    <property type="entry name" value="WH_DNA-bd_sf"/>
</dbReference>
<sequence>MNIRWLKDFITLADCQKFSLAAQINASSQAAFSRRIQQLEQHLNVELFDRSQTPVKLTPEGKRLYPVASEMVQMADRCEEMVANKPNPMTIASLHTLACNFFPQWFTQILKHMENPMVTSIDSGVRSVTGYQAALQSQRADCLLFYRGSEGTKYFESEEFEVVKLADDALIWVCGTTFPLERLEDNLIPHLTYAPSSQLLELSLPLLNATPQAKKLSVIFQSTISESLLPMAIQGNGVTCIPYSVAKEYIEDHRLIHIWQEYSQPLEIVLIRLLESKNPHPYINQFFDTAKVIYQEMSGVIP</sequence>
<dbReference type="PANTHER" id="PTHR30126:SF2">
    <property type="entry name" value="HTH-TYPE TRANSCRIPTIONAL REGULATOR YJIE"/>
    <property type="match status" value="1"/>
</dbReference>
<dbReference type="SUPFAM" id="SSF46785">
    <property type="entry name" value="Winged helix' DNA-binding domain"/>
    <property type="match status" value="1"/>
</dbReference>
<evidence type="ECO:0000256" key="1">
    <source>
        <dbReference type="ARBA" id="ARBA00009437"/>
    </source>
</evidence>
<keyword evidence="3" id="KW-0238">DNA-binding</keyword>
<dbReference type="PANTHER" id="PTHR30126">
    <property type="entry name" value="HTH-TYPE TRANSCRIPTIONAL REGULATOR"/>
    <property type="match status" value="1"/>
</dbReference>
<dbReference type="Pfam" id="PF03466">
    <property type="entry name" value="LysR_substrate"/>
    <property type="match status" value="1"/>
</dbReference>
<dbReference type="FunFam" id="1.10.10.10:FF:000001">
    <property type="entry name" value="LysR family transcriptional regulator"/>
    <property type="match status" value="1"/>
</dbReference>
<comment type="similarity">
    <text evidence="1">Belongs to the LysR transcriptional regulatory family.</text>
</comment>
<dbReference type="InterPro" id="IPR000847">
    <property type="entry name" value="LysR_HTH_N"/>
</dbReference>
<dbReference type="PRINTS" id="PR00039">
    <property type="entry name" value="HTHLYSR"/>
</dbReference>
<dbReference type="GO" id="GO:0000976">
    <property type="term" value="F:transcription cis-regulatory region binding"/>
    <property type="evidence" value="ECO:0007669"/>
    <property type="project" value="TreeGrafter"/>
</dbReference>
<dbReference type="KEGG" id="vna:PN96_04920"/>
<dbReference type="EMBL" id="CP016345">
    <property type="protein sequence ID" value="ANQ12789.1"/>
    <property type="molecule type" value="Genomic_DNA"/>
</dbReference>
<dbReference type="InterPro" id="IPR036388">
    <property type="entry name" value="WH-like_DNA-bd_sf"/>
</dbReference>
<dbReference type="GeneID" id="70912125"/>
<keyword evidence="4" id="KW-0804">Transcription</keyword>
<evidence type="ECO:0000256" key="2">
    <source>
        <dbReference type="ARBA" id="ARBA00023015"/>
    </source>
</evidence>
<dbReference type="AlphaFoldDB" id="A0AAN0Y309"/>
<feature type="domain" description="HTH lysR-type" evidence="5">
    <location>
        <begin position="1"/>
        <end position="58"/>
    </location>
</feature>
<reference evidence="6 7" key="1">
    <citation type="submission" date="2016-07" db="EMBL/GenBank/DDBJ databases">
        <title>Developing Vibrio natriegens as a novel, fast-growing host for biotechnology.</title>
        <authorList>
            <person name="Weinstock M.T."/>
            <person name="Hesek E.D."/>
            <person name="Wilson C.M."/>
            <person name="Gibson D.G."/>
        </authorList>
    </citation>
    <scope>NUCLEOTIDE SEQUENCE [LARGE SCALE GENOMIC DNA]</scope>
    <source>
        <strain evidence="6 7">ATCC 14048</strain>
    </source>
</reference>
<evidence type="ECO:0000256" key="3">
    <source>
        <dbReference type="ARBA" id="ARBA00023125"/>
    </source>
</evidence>
<protein>
    <submittedName>
        <fullName evidence="6">Transcriptional regulator</fullName>
    </submittedName>
</protein>
<evidence type="ECO:0000259" key="5">
    <source>
        <dbReference type="PROSITE" id="PS50931"/>
    </source>
</evidence>
<dbReference type="Proteomes" id="UP000092741">
    <property type="component" value="Chromosome 1"/>
</dbReference>
<evidence type="ECO:0000313" key="6">
    <source>
        <dbReference type="EMBL" id="ANQ12789.1"/>
    </source>
</evidence>
<dbReference type="SUPFAM" id="SSF53850">
    <property type="entry name" value="Periplasmic binding protein-like II"/>
    <property type="match status" value="1"/>
</dbReference>
<dbReference type="Pfam" id="PF00126">
    <property type="entry name" value="HTH_1"/>
    <property type="match status" value="1"/>
</dbReference>
<dbReference type="InterPro" id="IPR005119">
    <property type="entry name" value="LysR_subst-bd"/>
</dbReference>
<dbReference type="Gene3D" id="1.10.10.10">
    <property type="entry name" value="Winged helix-like DNA-binding domain superfamily/Winged helix DNA-binding domain"/>
    <property type="match status" value="1"/>
</dbReference>
<dbReference type="RefSeq" id="WP_020336409.1">
    <property type="nucleotide sequence ID" value="NZ_ATFJ01000044.1"/>
</dbReference>
<accession>A0AAN0Y309</accession>
<evidence type="ECO:0000313" key="7">
    <source>
        <dbReference type="Proteomes" id="UP000092741"/>
    </source>
</evidence>